<protein>
    <submittedName>
        <fullName evidence="1">Uncharacterized protein</fullName>
    </submittedName>
</protein>
<name>A0A0F9QGB7_9ZZZZ</name>
<organism evidence="1">
    <name type="scientific">marine sediment metagenome</name>
    <dbReference type="NCBI Taxonomy" id="412755"/>
    <lineage>
        <taxon>unclassified sequences</taxon>
        <taxon>metagenomes</taxon>
        <taxon>ecological metagenomes</taxon>
    </lineage>
</organism>
<gene>
    <name evidence="1" type="ORF">LCGC14_1018480</name>
</gene>
<accession>A0A0F9QGB7</accession>
<dbReference type="EMBL" id="LAZR01004052">
    <property type="protein sequence ID" value="KKN12231.1"/>
    <property type="molecule type" value="Genomic_DNA"/>
</dbReference>
<proteinExistence type="predicted"/>
<evidence type="ECO:0000313" key="1">
    <source>
        <dbReference type="EMBL" id="KKN12231.1"/>
    </source>
</evidence>
<reference evidence="1" key="1">
    <citation type="journal article" date="2015" name="Nature">
        <title>Complex archaea that bridge the gap between prokaryotes and eukaryotes.</title>
        <authorList>
            <person name="Spang A."/>
            <person name="Saw J.H."/>
            <person name="Jorgensen S.L."/>
            <person name="Zaremba-Niedzwiedzka K."/>
            <person name="Martijn J."/>
            <person name="Lind A.E."/>
            <person name="van Eijk R."/>
            <person name="Schleper C."/>
            <person name="Guy L."/>
            <person name="Ettema T.J."/>
        </authorList>
    </citation>
    <scope>NUCLEOTIDE SEQUENCE</scope>
</reference>
<comment type="caution">
    <text evidence="1">The sequence shown here is derived from an EMBL/GenBank/DDBJ whole genome shotgun (WGS) entry which is preliminary data.</text>
</comment>
<dbReference type="AlphaFoldDB" id="A0A0F9QGB7"/>
<sequence length="63" mass="7092">MRKTKINRGDLDLVHVMVSDAYDKVVEAKKMLEDHSGNLEAKSGLNDALQGLHDTMLHWGFVL</sequence>